<evidence type="ECO:0000313" key="2">
    <source>
        <dbReference type="Proteomes" id="UP000297872"/>
    </source>
</evidence>
<dbReference type="EMBL" id="SGVY01000002">
    <property type="protein sequence ID" value="TFH84378.1"/>
    <property type="molecule type" value="Genomic_DNA"/>
</dbReference>
<reference evidence="1 2" key="1">
    <citation type="submission" date="2019-02" db="EMBL/GenBank/DDBJ databases">
        <title>Draft Genome Sequence of the Prevotella sp. BCRC 81118, Isolated from Human Feces.</title>
        <authorList>
            <person name="Huang C.-H."/>
        </authorList>
    </citation>
    <scope>NUCLEOTIDE SEQUENCE [LARGE SCALE GENOMIC DNA]</scope>
    <source>
        <strain evidence="1 2">BCRC 81118</strain>
    </source>
</reference>
<dbReference type="PROSITE" id="PS51257">
    <property type="entry name" value="PROKAR_LIPOPROTEIN"/>
    <property type="match status" value="1"/>
</dbReference>
<sequence>MKKASFILVSIILLSCNGNNSVRNQEYADVDSAVIDTMDVQPLKDESPKKLAKNKTEDPIVGTYYCYRTQDTYVFQSGKIGYFTVQGGSPSVFTWERSGKNVTIVYEVFGKQKLKFDSQAQTLTEESKSLGTLVFDKQ</sequence>
<name>A0A4Y8VVS4_9BACT</name>
<protein>
    <submittedName>
        <fullName evidence="1">Uncharacterized protein</fullName>
    </submittedName>
</protein>
<proteinExistence type="predicted"/>
<dbReference type="RefSeq" id="WP_134842423.1">
    <property type="nucleotide sequence ID" value="NZ_SGVY01000002.1"/>
</dbReference>
<keyword evidence="2" id="KW-1185">Reference proteome</keyword>
<comment type="caution">
    <text evidence="1">The sequence shown here is derived from an EMBL/GenBank/DDBJ whole genome shotgun (WGS) entry which is preliminary data.</text>
</comment>
<evidence type="ECO:0000313" key="1">
    <source>
        <dbReference type="EMBL" id="TFH84378.1"/>
    </source>
</evidence>
<dbReference type="GeneID" id="302993833"/>
<gene>
    <name evidence="1" type="ORF">EXN75_00790</name>
</gene>
<accession>A0A4Y8VVS4</accession>
<organism evidence="1 2">
    <name type="scientific">Segatella hominis</name>
    <dbReference type="NCBI Taxonomy" id="2518605"/>
    <lineage>
        <taxon>Bacteria</taxon>
        <taxon>Pseudomonadati</taxon>
        <taxon>Bacteroidota</taxon>
        <taxon>Bacteroidia</taxon>
        <taxon>Bacteroidales</taxon>
        <taxon>Prevotellaceae</taxon>
        <taxon>Segatella</taxon>
    </lineage>
</organism>
<dbReference type="AlphaFoldDB" id="A0A4Y8VVS4"/>
<dbReference type="Proteomes" id="UP000297872">
    <property type="component" value="Unassembled WGS sequence"/>
</dbReference>